<dbReference type="InterPro" id="IPR008979">
    <property type="entry name" value="Galactose-bd-like_sf"/>
</dbReference>
<dbReference type="OrthoDB" id="2635at2759"/>
<feature type="region of interest" description="Disordered" evidence="2">
    <location>
        <begin position="1"/>
        <end position="30"/>
    </location>
</feature>
<dbReference type="AlphaFoldDB" id="A0A1D1VRK2"/>
<proteinExistence type="inferred from homology"/>
<evidence type="ECO:0000313" key="4">
    <source>
        <dbReference type="EMBL" id="GAV02358.1"/>
    </source>
</evidence>
<evidence type="ECO:0000259" key="3">
    <source>
        <dbReference type="PROSITE" id="PS51532"/>
    </source>
</evidence>
<dbReference type="GO" id="GO:0005634">
    <property type="term" value="C:nucleus"/>
    <property type="evidence" value="ECO:0007669"/>
    <property type="project" value="TreeGrafter"/>
</dbReference>
<dbReference type="GO" id="GO:0080090">
    <property type="term" value="P:regulation of primary metabolic process"/>
    <property type="evidence" value="ECO:0007669"/>
    <property type="project" value="UniProtKB-ARBA"/>
</dbReference>
<protein>
    <recommendedName>
        <fullName evidence="3">PITH domain-containing protein</fullName>
    </recommendedName>
</protein>
<dbReference type="InterPro" id="IPR045099">
    <property type="entry name" value="PITH1-like"/>
</dbReference>
<organism evidence="4 5">
    <name type="scientific">Ramazzottius varieornatus</name>
    <name type="common">Water bear</name>
    <name type="synonym">Tardigrade</name>
    <dbReference type="NCBI Taxonomy" id="947166"/>
    <lineage>
        <taxon>Eukaryota</taxon>
        <taxon>Metazoa</taxon>
        <taxon>Ecdysozoa</taxon>
        <taxon>Tardigrada</taxon>
        <taxon>Eutardigrada</taxon>
        <taxon>Parachela</taxon>
        <taxon>Hypsibioidea</taxon>
        <taxon>Ramazzottiidae</taxon>
        <taxon>Ramazzottius</taxon>
    </lineage>
</organism>
<keyword evidence="5" id="KW-1185">Reference proteome</keyword>
<dbReference type="PANTHER" id="PTHR12175">
    <property type="entry name" value="AD039 HT014 THIOREDOXIN FAMILY TRP26"/>
    <property type="match status" value="1"/>
</dbReference>
<feature type="domain" description="PITH" evidence="3">
    <location>
        <begin position="31"/>
        <end position="203"/>
    </location>
</feature>
<dbReference type="Pfam" id="PF06201">
    <property type="entry name" value="PITH"/>
    <property type="match status" value="1"/>
</dbReference>
<dbReference type="InterPro" id="IPR010400">
    <property type="entry name" value="PITH_dom"/>
</dbReference>
<dbReference type="GO" id="GO:0060255">
    <property type="term" value="P:regulation of macromolecule metabolic process"/>
    <property type="evidence" value="ECO:0007669"/>
    <property type="project" value="UniProtKB-ARBA"/>
</dbReference>
<evidence type="ECO:0000256" key="1">
    <source>
        <dbReference type="ARBA" id="ARBA00025788"/>
    </source>
</evidence>
<sequence>MCDHGHGRGHGGGGHGGHGHGGGSCADEHTGDDVERGVQYSLFMKIDLDHLECLGEADEGSGKTVFRAWEDRAARDKYVESMDDQELLFNIPFTGNVKLKGIIVSGEDSDTHPATMRLYKNRPQMSFDDTTLTPDQEFELQRDPTGDIEYGVKIVKFATVHHLTIHFKRNFGGETTRIYYIGLRGEFTQSRREEIVIANYELKPNPCDNTLKEKTASSHFVQ</sequence>
<gene>
    <name evidence="4" type="primary">RvY_12934-1</name>
    <name evidence="4" type="synonym">RvY_12934.1</name>
    <name evidence="4" type="ORF">RvY_12934</name>
</gene>
<dbReference type="PANTHER" id="PTHR12175:SF1">
    <property type="entry name" value="PITH DOMAIN-CONTAINING PROTEIN 1"/>
    <property type="match status" value="1"/>
</dbReference>
<dbReference type="STRING" id="947166.A0A1D1VRK2"/>
<dbReference type="FunFam" id="2.60.120.470:FF:000002">
    <property type="entry name" value="PITH domain-containing protein 1"/>
    <property type="match status" value="1"/>
</dbReference>
<dbReference type="PROSITE" id="PS51532">
    <property type="entry name" value="PITH"/>
    <property type="match status" value="1"/>
</dbReference>
<evidence type="ECO:0000313" key="5">
    <source>
        <dbReference type="Proteomes" id="UP000186922"/>
    </source>
</evidence>
<dbReference type="Proteomes" id="UP000186922">
    <property type="component" value="Unassembled WGS sequence"/>
</dbReference>
<comment type="similarity">
    <text evidence="1">Belongs to the PITHD1 family.</text>
</comment>
<dbReference type="EMBL" id="BDGG01000008">
    <property type="protein sequence ID" value="GAV02358.1"/>
    <property type="molecule type" value="Genomic_DNA"/>
</dbReference>
<feature type="compositionally biased region" description="Gly residues" evidence="2">
    <location>
        <begin position="10"/>
        <end position="24"/>
    </location>
</feature>
<dbReference type="SUPFAM" id="SSF49785">
    <property type="entry name" value="Galactose-binding domain-like"/>
    <property type="match status" value="1"/>
</dbReference>
<accession>A0A1D1VRK2</accession>
<dbReference type="InterPro" id="IPR037047">
    <property type="entry name" value="PITH_dom_sf"/>
</dbReference>
<comment type="caution">
    <text evidence="4">The sequence shown here is derived from an EMBL/GenBank/DDBJ whole genome shotgun (WGS) entry which is preliminary data.</text>
</comment>
<reference evidence="4 5" key="1">
    <citation type="journal article" date="2016" name="Nat. Commun.">
        <title>Extremotolerant tardigrade genome and improved radiotolerance of human cultured cells by tardigrade-unique protein.</title>
        <authorList>
            <person name="Hashimoto T."/>
            <person name="Horikawa D.D."/>
            <person name="Saito Y."/>
            <person name="Kuwahara H."/>
            <person name="Kozuka-Hata H."/>
            <person name="Shin-I T."/>
            <person name="Minakuchi Y."/>
            <person name="Ohishi K."/>
            <person name="Motoyama A."/>
            <person name="Aizu T."/>
            <person name="Enomoto A."/>
            <person name="Kondo K."/>
            <person name="Tanaka S."/>
            <person name="Hara Y."/>
            <person name="Koshikawa S."/>
            <person name="Sagara H."/>
            <person name="Miura T."/>
            <person name="Yokobori S."/>
            <person name="Miyagawa K."/>
            <person name="Suzuki Y."/>
            <person name="Kubo T."/>
            <person name="Oyama M."/>
            <person name="Kohara Y."/>
            <person name="Fujiyama A."/>
            <person name="Arakawa K."/>
            <person name="Katayama T."/>
            <person name="Toyoda A."/>
            <person name="Kunieda T."/>
        </authorList>
    </citation>
    <scope>NUCLEOTIDE SEQUENCE [LARGE SCALE GENOMIC DNA]</scope>
    <source>
        <strain evidence="4 5">YOKOZUNA-1</strain>
    </source>
</reference>
<dbReference type="GO" id="GO:0045654">
    <property type="term" value="P:positive regulation of megakaryocyte differentiation"/>
    <property type="evidence" value="ECO:0007669"/>
    <property type="project" value="UniProtKB-ARBA"/>
</dbReference>
<dbReference type="Gene3D" id="2.60.120.470">
    <property type="entry name" value="PITH domain"/>
    <property type="match status" value="1"/>
</dbReference>
<evidence type="ECO:0000256" key="2">
    <source>
        <dbReference type="SAM" id="MobiDB-lite"/>
    </source>
</evidence>
<dbReference type="GO" id="GO:0005737">
    <property type="term" value="C:cytoplasm"/>
    <property type="evidence" value="ECO:0007669"/>
    <property type="project" value="UniProtKB-ARBA"/>
</dbReference>
<name>A0A1D1VRK2_RAMVA</name>